<accession>A0ACB7J360</accession>
<proteinExistence type="predicted"/>
<protein>
    <submittedName>
        <fullName evidence="1">Uncharacterized protein</fullName>
    </submittedName>
</protein>
<keyword evidence="2" id="KW-1185">Reference proteome</keyword>
<comment type="caution">
    <text evidence="1">The sequence shown here is derived from an EMBL/GenBank/DDBJ whole genome shotgun (WGS) entry which is preliminary data.</text>
</comment>
<organism evidence="1 2">
    <name type="scientific">Pleurotus cornucopiae</name>
    <name type="common">Cornucopia mushroom</name>
    <dbReference type="NCBI Taxonomy" id="5321"/>
    <lineage>
        <taxon>Eukaryota</taxon>
        <taxon>Fungi</taxon>
        <taxon>Dikarya</taxon>
        <taxon>Basidiomycota</taxon>
        <taxon>Agaricomycotina</taxon>
        <taxon>Agaricomycetes</taxon>
        <taxon>Agaricomycetidae</taxon>
        <taxon>Agaricales</taxon>
        <taxon>Pleurotineae</taxon>
        <taxon>Pleurotaceae</taxon>
        <taxon>Pleurotus</taxon>
    </lineage>
</organism>
<dbReference type="EMBL" id="WQMT02000003">
    <property type="protein sequence ID" value="KAG9224464.1"/>
    <property type="molecule type" value="Genomic_DNA"/>
</dbReference>
<dbReference type="Proteomes" id="UP000824881">
    <property type="component" value="Unassembled WGS sequence"/>
</dbReference>
<reference evidence="1 2" key="1">
    <citation type="journal article" date="2021" name="Appl. Environ. Microbiol.">
        <title>Genetic linkage and physical mapping for an oyster mushroom Pleurotus cornucopiae and QTL analysis for the trait cap color.</title>
        <authorList>
            <person name="Zhang Y."/>
            <person name="Gao W."/>
            <person name="Sonnenberg A."/>
            <person name="Chen Q."/>
            <person name="Zhang J."/>
            <person name="Huang C."/>
        </authorList>
    </citation>
    <scope>NUCLEOTIDE SEQUENCE [LARGE SCALE GENOMIC DNA]</scope>
    <source>
        <strain evidence="1">CCMSSC00406</strain>
    </source>
</reference>
<name>A0ACB7J360_PLECO</name>
<sequence>MNSRGTSHRPRASPANTPAPSLKAKTSTHFTGSPRSRLPNVPNKHDDSLTTPSASAQAMSIREAIALKRAEARKAMENRSRSVGINDLDSLEDALPTVGTAPKEDDDILGRDNLREVIERAKSTGSVNFAARSLPCIPSGLFEIHLGVTPERLASVTEEPALPPPDDKATSRRRGGRDVPAWYDAQDLHVLKAGNNDIIEIQPEISMFGSLKNIDLHKNRIASLPDTFADLASLTYLDLSHNKLASLPRNVFALPELVTLNISHNELGSLPFSSPFVNTGSRSRSRPNQNSGSFFMPTITRATTPLPRLTVLDASHNQIVGDAIDIDFPSSIVKLDLSSNPLSSVKPELLDALAALQKLRELRLEKAEVTNSVFHAVPFSAPNFPALRVVDFGETQVTIEAAQAAFGALGRQLSFEAIRDEPPEGVLQVLVGKRVLREAWEIEIEMRTNRTKAKVRNLDESTPTPADRAEVVREAWEIEAEQGLLTEGGRRRARAAAANAATLPDAREKNSQTSPTSRASSPPKPSVSVLNNAQYYTPATQTLSLPPSVLPTKPPGHSRTFSAAFPSSSRSGVNATLSTDVIVPTPTLPLALIAQQPFAHTLRTLVLNKRRLDKSFDLPFFNGPCLPCLEELSIAGCDLSDSISVAQHEMDTTVQPLRTSEPLLFIIAKLFPSLKILDLSYNVLTNASLQEAILTRLILSDATANPPRKGLTHFRLQGNRISDVGGFAVIAELFKGNRDVPAWHMEELDIRDNEVAKLPPELGLLPLDVFLVDGNVVPRGQFGRYYQHLAPPKEPKDSPIPTPPPKKKAADPLETADVTRAEQRRTDWRIVKQLMEHVWPRGDWKTRGIVVLGFTLLIGGKVLNVQVPIIFKHIIDALNIEITSDTTVWVVAGSLIAGYGAARIGASLFGELLNAVFAGIGQHAIRKVARETFEHLLNLDMRFHLARQTGGLTRAIDRGTKGITFVLQSILFRIVPTALEISMVCGILTYKFGWDFAAITSIALVAYTWFTVRTTSWRTRFRREANKADNKAATVAVDSLINFEAVKHFNNEKYEIQQYDKHLEQYEKSSIKITTSLAFLNSGQNVIFSSALTMAMLLAAQGVVNGRSPAPTSYMFTTHWLDAGTMTVGDLVMVNQLIFQLSLPLNFLGTIYREMRQNLLDMEVLFKLVEQNPPPRDKPDARPLDLRGGAIRFENVSFGYHPDRPIFRNLSFSIPAGKKVAIVGPSGCGKSTVFRLLYRFYDPSSGKIFIDDQDVQSLQLESIRKVVGVVPQDTPLFHSDIMHNVRYGRLDATDEEVIEATKKANVHDTIMKLPEGYATKVGERGLMISGGEKQRLAVARVMLRDPPILFFDEATSALDAHTEAELMRNINNTLLDKARTSIFIAHRLRTVVEADLIIVFKDGEVVEQGNHEELLRKGGLYYSMWLQQASDAFKDDRPEDVIS</sequence>
<evidence type="ECO:0000313" key="2">
    <source>
        <dbReference type="Proteomes" id="UP000824881"/>
    </source>
</evidence>
<evidence type="ECO:0000313" key="1">
    <source>
        <dbReference type="EMBL" id="KAG9224464.1"/>
    </source>
</evidence>
<gene>
    <name evidence="1" type="ORF">CCMSSC00406_0007657</name>
</gene>